<dbReference type="EMBL" id="AP012057">
    <property type="protein sequence ID" value="BAN02207.1"/>
    <property type="molecule type" value="Genomic_DNA"/>
</dbReference>
<dbReference type="SUPFAM" id="SSF51735">
    <property type="entry name" value="NAD(P)-binding Rossmann-fold domains"/>
    <property type="match status" value="1"/>
</dbReference>
<dbReference type="KEGG" id="aym:YM304_18930"/>
<name>A0A6C7E5Y7_ILUCY</name>
<proteinExistence type="predicted"/>
<reference evidence="1 2" key="1">
    <citation type="journal article" date="2013" name="Int. J. Syst. Evol. Microbiol.">
        <title>Ilumatobacter nonamiense sp. nov. and Ilumatobacter coccineum sp. nov., isolated from seashore sand.</title>
        <authorList>
            <person name="Matsumoto A."/>
            <person name="Kasai H."/>
            <person name="Matsuo Y."/>
            <person name="Shizuri Y."/>
            <person name="Ichikawa N."/>
            <person name="Fujita N."/>
            <person name="Omura S."/>
            <person name="Takahashi Y."/>
        </authorList>
    </citation>
    <scope>NUCLEOTIDE SEQUENCE [LARGE SCALE GENOMIC DNA]</scope>
    <source>
        <strain evidence="2">NBRC 103263 / KCTC 29153 / YM16-304</strain>
    </source>
</reference>
<evidence type="ECO:0008006" key="3">
    <source>
        <dbReference type="Google" id="ProtNLM"/>
    </source>
</evidence>
<dbReference type="InterPro" id="IPR036291">
    <property type="entry name" value="NAD(P)-bd_dom_sf"/>
</dbReference>
<evidence type="ECO:0000313" key="1">
    <source>
        <dbReference type="EMBL" id="BAN02207.1"/>
    </source>
</evidence>
<dbReference type="Proteomes" id="UP000011863">
    <property type="component" value="Chromosome"/>
</dbReference>
<dbReference type="RefSeq" id="WP_015441454.1">
    <property type="nucleotide sequence ID" value="NC_020520.1"/>
</dbReference>
<protein>
    <recommendedName>
        <fullName evidence="3">Gfo/Idh/MocA-like oxidoreductase N-terminal domain-containing protein</fullName>
    </recommendedName>
</protein>
<gene>
    <name evidence="1" type="ORF">YM304_18930</name>
</gene>
<sequence>MARSKRTRFVVAGDTGTAMFAAAADRLDWKVAAAAGADAAEIKAETRAKVVDLDRVVDSIDADVAVVGTPPDRRLADAARLIDRGVGVVLVPDGLAHGQALPTASGRWVLGDPIPMAPAVQRWMQVVQAFGQVDRVWITTTPSRTISAASLAVLVARIVRWPDPDRVEIQVVDDALPRFEAQAAGPTDAATLTLFPDSRVEHNGDDVSPPPMRHPADAFGATDLLRRFAADLAAGTTPILGADFLRSAQARQLNL</sequence>
<keyword evidence="2" id="KW-1185">Reference proteome</keyword>
<accession>A0A6C7E5Y7</accession>
<organism evidence="1 2">
    <name type="scientific">Ilumatobacter coccineus (strain NBRC 103263 / KCTC 29153 / YM16-304)</name>
    <dbReference type="NCBI Taxonomy" id="1313172"/>
    <lineage>
        <taxon>Bacteria</taxon>
        <taxon>Bacillati</taxon>
        <taxon>Actinomycetota</taxon>
        <taxon>Acidimicrobiia</taxon>
        <taxon>Acidimicrobiales</taxon>
        <taxon>Ilumatobacteraceae</taxon>
        <taxon>Ilumatobacter</taxon>
    </lineage>
</organism>
<dbReference type="AlphaFoldDB" id="A0A6C7E5Y7"/>
<evidence type="ECO:0000313" key="2">
    <source>
        <dbReference type="Proteomes" id="UP000011863"/>
    </source>
</evidence>